<feature type="active site" evidence="2">
    <location>
        <position position="345"/>
    </location>
</feature>
<dbReference type="FunFam" id="2.60.40.10:FF:000171">
    <property type="entry name" value="protein-glutamine gamma-glutamyltransferase 6"/>
    <property type="match status" value="1"/>
</dbReference>
<dbReference type="OMA" id="GKIWVGP"/>
<dbReference type="InterPro" id="IPR013783">
    <property type="entry name" value="Ig-like_fold"/>
</dbReference>
<dbReference type="SUPFAM" id="SSF49309">
    <property type="entry name" value="Transglutaminase, two C-terminal domains"/>
    <property type="match status" value="2"/>
</dbReference>
<dbReference type="AlphaFoldDB" id="A0A7R8YKZ0"/>
<feature type="domain" description="Transglutaminase-like" evidence="4">
    <location>
        <begin position="273"/>
        <end position="371"/>
    </location>
</feature>
<dbReference type="Pfam" id="PF00868">
    <property type="entry name" value="Transglut_N"/>
    <property type="match status" value="1"/>
</dbReference>
<dbReference type="EMBL" id="LR899009">
    <property type="protein sequence ID" value="CAD7077040.1"/>
    <property type="molecule type" value="Genomic_DNA"/>
</dbReference>
<keyword evidence="6" id="KW-1185">Reference proteome</keyword>
<evidence type="ECO:0000313" key="5">
    <source>
        <dbReference type="EMBL" id="CAD7077040.1"/>
    </source>
</evidence>
<sequence>MALKIKSVDFHVTENARNHFTDRFEMVHMEPAIPVIRRGQKFSFTIAFEDRDYNKDVDEIKFIFSTGIKPLATKNTLGAFVFDKNSRPKILTNKEWDGRIMSYGQTGQKTLNVEAIAPADAPFGSYSLKIECTNGGSKNTYDHDIDTWILFNPWVKEDLVYMADTALLDEYILADVGKIWLGPHTTTRGREWVYGQFASHVLPGSSFILDRSKLANSSRGDPIKMVRAISRIVNSNDDNGVLVGRWDGEYEDGTAPSTWTGSAEILEEYLTKGESVKYGQCWVFSGVVATVCRAIGIPCRPVSNLVSAHDSNASLTVDKYFDKDNNEIEYDPNNEMGEDSIWNYHVWNDVYMARPDLPKGYGGWQAVDATPQETSDGFYQCGPASLEAIRRGEVGFNYDVGFMLSSVNADFVKWKEDARCPMGYKRILCNTYHIGKMILTKRPWIFDPNGDKDREDITSIYKYKEGTKEERLSVYNAVRNTRSAKKFFEMPEEIKEDVKFQLTDLEKVNVGDPFTASIHVHNTSSEIRNIEIVLSAGSVYYTGNKAKVVKRISGEIKLMPGARQDVQMTVKPDEYLPGLVEYNNMKIYAICSVIETMQTWAGEDDFQIIKPPINVQIEAEVAVGDVQKITLSFKNPLQQMLTGGHFNLSVPRVLARTIPIYVGNIAPRGSVVGHFDLQIRKPGNFTIVVTFASKQLSDMSGSAKFEAF</sequence>
<dbReference type="SUPFAM" id="SSF81296">
    <property type="entry name" value="E set domains"/>
    <property type="match status" value="1"/>
</dbReference>
<proteinExistence type="inferred from homology"/>
<feature type="binding site" evidence="3">
    <location>
        <position position="410"/>
    </location>
    <ligand>
        <name>Ca(2+)</name>
        <dbReference type="ChEBI" id="CHEBI:29108"/>
    </ligand>
</feature>
<evidence type="ECO:0000256" key="2">
    <source>
        <dbReference type="PIRSR" id="PIRSR000459-1"/>
    </source>
</evidence>
<dbReference type="InterPro" id="IPR038765">
    <property type="entry name" value="Papain-like_cys_pep_sf"/>
</dbReference>
<dbReference type="SMART" id="SM00460">
    <property type="entry name" value="TGc"/>
    <property type="match status" value="1"/>
</dbReference>
<name>A0A7R8YKZ0_HERIL</name>
<dbReference type="PANTHER" id="PTHR11590">
    <property type="entry name" value="PROTEIN-GLUTAMINE GAMMA-GLUTAMYLTRANSFERASE"/>
    <property type="match status" value="1"/>
</dbReference>
<evidence type="ECO:0000259" key="4">
    <source>
        <dbReference type="SMART" id="SM00460"/>
    </source>
</evidence>
<dbReference type="GO" id="GO:0046872">
    <property type="term" value="F:metal ion binding"/>
    <property type="evidence" value="ECO:0007669"/>
    <property type="project" value="UniProtKB-KW"/>
</dbReference>
<dbReference type="InterPro" id="IPR014756">
    <property type="entry name" value="Ig_E-set"/>
</dbReference>
<evidence type="ECO:0000256" key="3">
    <source>
        <dbReference type="PIRSR" id="PIRSR000459-2"/>
    </source>
</evidence>
<feature type="active site" evidence="2">
    <location>
        <position position="281"/>
    </location>
</feature>
<dbReference type="InterPro" id="IPR001102">
    <property type="entry name" value="Transglutaminase_N"/>
</dbReference>
<dbReference type="InterPro" id="IPR036238">
    <property type="entry name" value="Transglutaminase_C_sf"/>
</dbReference>
<organism evidence="5 6">
    <name type="scientific">Hermetia illucens</name>
    <name type="common">Black soldier fly</name>
    <dbReference type="NCBI Taxonomy" id="343691"/>
    <lineage>
        <taxon>Eukaryota</taxon>
        <taxon>Metazoa</taxon>
        <taxon>Ecdysozoa</taxon>
        <taxon>Arthropoda</taxon>
        <taxon>Hexapoda</taxon>
        <taxon>Insecta</taxon>
        <taxon>Pterygota</taxon>
        <taxon>Neoptera</taxon>
        <taxon>Endopterygota</taxon>
        <taxon>Diptera</taxon>
        <taxon>Brachycera</taxon>
        <taxon>Stratiomyomorpha</taxon>
        <taxon>Stratiomyidae</taxon>
        <taxon>Hermetiinae</taxon>
        <taxon>Hermetia</taxon>
    </lineage>
</organism>
<reference evidence="5 6" key="1">
    <citation type="submission" date="2020-11" db="EMBL/GenBank/DDBJ databases">
        <authorList>
            <person name="Wallbank WR R."/>
            <person name="Pardo Diaz C."/>
            <person name="Kozak K."/>
            <person name="Martin S."/>
            <person name="Jiggins C."/>
            <person name="Moest M."/>
            <person name="Warren A I."/>
            <person name="Generalovic N T."/>
            <person name="Byers J.R.P. K."/>
            <person name="Montejo-Kovacevich G."/>
            <person name="Yen C E."/>
        </authorList>
    </citation>
    <scope>NUCLEOTIDE SEQUENCE [LARGE SCALE GENOMIC DNA]</scope>
</reference>
<comment type="cofactor">
    <cofactor evidence="3">
        <name>Ca(2+)</name>
        <dbReference type="ChEBI" id="CHEBI:29108"/>
    </cofactor>
    <text evidence="3">Binds 1 Ca(2+) ion per subunit.</text>
</comment>
<dbReference type="InterPro" id="IPR002931">
    <property type="entry name" value="Transglutaminase-like"/>
</dbReference>
<dbReference type="InterPro" id="IPR036985">
    <property type="entry name" value="Transglutaminase-like_sf"/>
</dbReference>
<dbReference type="Gene3D" id="3.90.260.10">
    <property type="entry name" value="Transglutaminase-like"/>
    <property type="match status" value="1"/>
</dbReference>
<dbReference type="PIRSF" id="PIRSF000459">
    <property type="entry name" value="TGM_EBP42"/>
    <property type="match status" value="1"/>
</dbReference>
<feature type="binding site" evidence="3">
    <location>
        <position position="470"/>
    </location>
    <ligand>
        <name>Ca(2+)</name>
        <dbReference type="ChEBI" id="CHEBI:29108"/>
    </ligand>
</feature>
<keyword evidence="3" id="KW-0106">Calcium</keyword>
<dbReference type="FunFam" id="3.90.260.10:FF:000002">
    <property type="entry name" value="Erythrocyte membrane protein band 4.2"/>
    <property type="match status" value="1"/>
</dbReference>
<accession>A0A7R8YKZ0</accession>
<evidence type="ECO:0000313" key="6">
    <source>
        <dbReference type="Proteomes" id="UP000594454"/>
    </source>
</evidence>
<feature type="active site" evidence="2">
    <location>
        <position position="368"/>
    </location>
</feature>
<gene>
    <name evidence="5" type="ORF">HERILL_LOCUS417</name>
</gene>
<feature type="binding site" evidence="3">
    <location>
        <position position="408"/>
    </location>
    <ligand>
        <name>Ca(2+)</name>
        <dbReference type="ChEBI" id="CHEBI:29108"/>
    </ligand>
</feature>
<dbReference type="SUPFAM" id="SSF54001">
    <property type="entry name" value="Cysteine proteinases"/>
    <property type="match status" value="1"/>
</dbReference>
<dbReference type="PANTHER" id="PTHR11590:SF40">
    <property type="entry name" value="HEMOCYTE PROTEIN-GLUTAMINE GAMMA-GLUTAMYLTRANSFERASE-LIKE PROTEIN"/>
    <property type="match status" value="1"/>
</dbReference>
<keyword evidence="3" id="KW-0479">Metal-binding</keyword>
<dbReference type="OrthoDB" id="437511at2759"/>
<evidence type="ECO:0000256" key="1">
    <source>
        <dbReference type="ARBA" id="ARBA00005968"/>
    </source>
</evidence>
<dbReference type="InterPro" id="IPR008958">
    <property type="entry name" value="Transglutaminase_C"/>
</dbReference>
<dbReference type="Pfam" id="PF00927">
    <property type="entry name" value="Transglut_C"/>
    <property type="match status" value="1"/>
</dbReference>
<protein>
    <recommendedName>
        <fullName evidence="4">Transglutaminase-like domain-containing protein</fullName>
    </recommendedName>
</protein>
<dbReference type="GO" id="GO:0003810">
    <property type="term" value="F:protein-glutamine gamma-glutamyltransferase activity"/>
    <property type="evidence" value="ECO:0007669"/>
    <property type="project" value="InterPro"/>
</dbReference>
<dbReference type="Proteomes" id="UP000594454">
    <property type="component" value="Chromosome 1"/>
</dbReference>
<dbReference type="InterPro" id="IPR050779">
    <property type="entry name" value="Transglutaminase"/>
</dbReference>
<dbReference type="Pfam" id="PF01841">
    <property type="entry name" value="Transglut_core"/>
    <property type="match status" value="1"/>
</dbReference>
<dbReference type="Gene3D" id="2.60.40.10">
    <property type="entry name" value="Immunoglobulins"/>
    <property type="match status" value="3"/>
</dbReference>
<comment type="similarity">
    <text evidence="1">Belongs to the transglutaminase superfamily. Transglutaminase family.</text>
</comment>
<dbReference type="InParanoid" id="A0A7R8YKZ0"/>
<dbReference type="InterPro" id="IPR023608">
    <property type="entry name" value="Transglutaminase_animal"/>
</dbReference>
<feature type="binding site" evidence="3">
    <location>
        <position position="465"/>
    </location>
    <ligand>
        <name>Ca(2+)</name>
        <dbReference type="ChEBI" id="CHEBI:29108"/>
    </ligand>
</feature>